<dbReference type="AlphaFoldDB" id="A0A6J4MAT4"/>
<gene>
    <name evidence="2" type="ORF">AVDCRST_MAG71-2759</name>
</gene>
<evidence type="ECO:0000256" key="1">
    <source>
        <dbReference type="SAM" id="MobiDB-lite"/>
    </source>
</evidence>
<sequence length="44" mass="4809">MQAAGATGPCRELRERSRKRRQCASLRADQRAAVLTRGVLPVAT</sequence>
<proteinExistence type="predicted"/>
<evidence type="ECO:0000313" key="2">
    <source>
        <dbReference type="EMBL" id="CAA9350430.1"/>
    </source>
</evidence>
<feature type="region of interest" description="Disordered" evidence="1">
    <location>
        <begin position="1"/>
        <end position="27"/>
    </location>
</feature>
<dbReference type="EMBL" id="CADCUA010000647">
    <property type="protein sequence ID" value="CAA9350430.1"/>
    <property type="molecule type" value="Genomic_DNA"/>
</dbReference>
<reference evidence="2" key="1">
    <citation type="submission" date="2020-02" db="EMBL/GenBank/DDBJ databases">
        <authorList>
            <person name="Meier V. D."/>
        </authorList>
    </citation>
    <scope>NUCLEOTIDE SEQUENCE</scope>
    <source>
        <strain evidence="2">AVDCRST_MAG71</strain>
    </source>
</reference>
<organism evidence="2">
    <name type="scientific">uncultured Lysobacter sp</name>
    <dbReference type="NCBI Taxonomy" id="271060"/>
    <lineage>
        <taxon>Bacteria</taxon>
        <taxon>Pseudomonadati</taxon>
        <taxon>Pseudomonadota</taxon>
        <taxon>Gammaproteobacteria</taxon>
        <taxon>Lysobacterales</taxon>
        <taxon>Lysobacteraceae</taxon>
        <taxon>Lysobacter</taxon>
        <taxon>environmental samples</taxon>
    </lineage>
</organism>
<name>A0A6J4MAT4_9GAMM</name>
<protein>
    <submittedName>
        <fullName evidence="2">Uncharacterized protein</fullName>
    </submittedName>
</protein>
<accession>A0A6J4MAT4</accession>